<gene>
    <name evidence="12" type="ORF">HF521_002823</name>
</gene>
<evidence type="ECO:0000256" key="8">
    <source>
        <dbReference type="ARBA" id="ARBA00048679"/>
    </source>
</evidence>
<evidence type="ECO:0000313" key="13">
    <source>
        <dbReference type="Proteomes" id="UP000606274"/>
    </source>
</evidence>
<dbReference type="Proteomes" id="UP000606274">
    <property type="component" value="Unassembled WGS sequence"/>
</dbReference>
<reference evidence="12" key="1">
    <citation type="submission" date="2020-08" db="EMBL/GenBank/DDBJ databases">
        <title>Chromosome-level assembly of Southern catfish (Silurus meridionalis) provides insights into visual adaptation to the nocturnal and benthic lifestyles.</title>
        <authorList>
            <person name="Zhang Y."/>
            <person name="Wang D."/>
            <person name="Peng Z."/>
        </authorList>
    </citation>
    <scope>NUCLEOTIDE SEQUENCE</scope>
    <source>
        <strain evidence="12">SWU-2019-XX</strain>
        <tissue evidence="12">Muscle</tissue>
    </source>
</reference>
<keyword evidence="13" id="KW-1185">Reference proteome</keyword>
<evidence type="ECO:0000259" key="11">
    <source>
        <dbReference type="PROSITE" id="PS50011"/>
    </source>
</evidence>
<dbReference type="FunFam" id="3.30.200.20:FF:000316">
    <property type="entry name" value="Proto-oncogene serine/threonine-protein kinase mos"/>
    <property type="match status" value="1"/>
</dbReference>
<dbReference type="EC" id="2.7.11.1" evidence="1"/>
<protein>
    <recommendedName>
        <fullName evidence="1">non-specific serine/threonine protein kinase</fullName>
        <ecNumber evidence="1">2.7.11.1</ecNumber>
    </recommendedName>
</protein>
<comment type="catalytic activity">
    <reaction evidence="8">
        <text>L-seryl-[protein] + ATP = O-phospho-L-seryl-[protein] + ADP + H(+)</text>
        <dbReference type="Rhea" id="RHEA:17989"/>
        <dbReference type="Rhea" id="RHEA-COMP:9863"/>
        <dbReference type="Rhea" id="RHEA-COMP:11604"/>
        <dbReference type="ChEBI" id="CHEBI:15378"/>
        <dbReference type="ChEBI" id="CHEBI:29999"/>
        <dbReference type="ChEBI" id="CHEBI:30616"/>
        <dbReference type="ChEBI" id="CHEBI:83421"/>
        <dbReference type="ChEBI" id="CHEBI:456216"/>
        <dbReference type="EC" id="2.7.11.1"/>
    </reaction>
</comment>
<dbReference type="PANTHER" id="PTHR44329:SF285">
    <property type="entry name" value="V-MOS MOLONEY MURINE SARCOMA VIRAL ONCO HOMOLOG"/>
    <property type="match status" value="1"/>
</dbReference>
<keyword evidence="5" id="KW-0418">Kinase</keyword>
<evidence type="ECO:0000256" key="6">
    <source>
        <dbReference type="ARBA" id="ARBA00022840"/>
    </source>
</evidence>
<dbReference type="GO" id="GO:0005524">
    <property type="term" value="F:ATP binding"/>
    <property type="evidence" value="ECO:0007669"/>
    <property type="project" value="UniProtKB-UniRule"/>
</dbReference>
<proteinExistence type="inferred from homology"/>
<dbReference type="PROSITE" id="PS00107">
    <property type="entry name" value="PROTEIN_KINASE_ATP"/>
    <property type="match status" value="1"/>
</dbReference>
<dbReference type="Pfam" id="PF00069">
    <property type="entry name" value="Pkinase"/>
    <property type="match status" value="1"/>
</dbReference>
<comment type="caution">
    <text evidence="12">The sequence shown here is derived from an EMBL/GenBank/DDBJ whole genome shotgun (WGS) entry which is preliminary data.</text>
</comment>
<evidence type="ECO:0000256" key="3">
    <source>
        <dbReference type="ARBA" id="ARBA00022679"/>
    </source>
</evidence>
<evidence type="ECO:0000256" key="7">
    <source>
        <dbReference type="ARBA" id="ARBA00047899"/>
    </source>
</evidence>
<feature type="binding site" evidence="9">
    <location>
        <position position="87"/>
    </location>
    <ligand>
        <name>ATP</name>
        <dbReference type="ChEBI" id="CHEBI:30616"/>
    </ligand>
</feature>
<accession>A0A8T0B2Z9</accession>
<evidence type="ECO:0000256" key="1">
    <source>
        <dbReference type="ARBA" id="ARBA00012513"/>
    </source>
</evidence>
<dbReference type="InterPro" id="IPR011009">
    <property type="entry name" value="Kinase-like_dom_sf"/>
</dbReference>
<dbReference type="GO" id="GO:0004674">
    <property type="term" value="F:protein serine/threonine kinase activity"/>
    <property type="evidence" value="ECO:0007669"/>
    <property type="project" value="UniProtKB-KW"/>
</dbReference>
<feature type="domain" description="Protein kinase" evidence="11">
    <location>
        <begin position="60"/>
        <end position="366"/>
    </location>
</feature>
<keyword evidence="3" id="KW-0808">Transferase</keyword>
<dbReference type="SMART" id="SM00220">
    <property type="entry name" value="S_TKc"/>
    <property type="match status" value="1"/>
</dbReference>
<evidence type="ECO:0000256" key="5">
    <source>
        <dbReference type="ARBA" id="ARBA00022777"/>
    </source>
</evidence>
<name>A0A8T0B2Z9_SILME</name>
<evidence type="ECO:0000256" key="9">
    <source>
        <dbReference type="PROSITE-ProRule" id="PRU10141"/>
    </source>
</evidence>
<keyword evidence="6 9" id="KW-0067">ATP-binding</keyword>
<dbReference type="AlphaFoldDB" id="A0A8T0B2Z9"/>
<dbReference type="PROSITE" id="PS00108">
    <property type="entry name" value="PROTEIN_KINASE_ST"/>
    <property type="match status" value="1"/>
</dbReference>
<evidence type="ECO:0000313" key="12">
    <source>
        <dbReference type="EMBL" id="KAF7699865.1"/>
    </source>
</evidence>
<keyword evidence="2 10" id="KW-0723">Serine/threonine-protein kinase</keyword>
<dbReference type="EMBL" id="JABFDY010000012">
    <property type="protein sequence ID" value="KAF7699865.1"/>
    <property type="molecule type" value="Genomic_DNA"/>
</dbReference>
<keyword evidence="4 9" id="KW-0547">Nucleotide-binding</keyword>
<dbReference type="InterPro" id="IPR008271">
    <property type="entry name" value="Ser/Thr_kinase_AS"/>
</dbReference>
<evidence type="ECO:0000256" key="2">
    <source>
        <dbReference type="ARBA" id="ARBA00022527"/>
    </source>
</evidence>
<dbReference type="Gene3D" id="1.10.510.10">
    <property type="entry name" value="Transferase(Phosphotransferase) domain 1"/>
    <property type="match status" value="1"/>
</dbReference>
<organism evidence="12 13">
    <name type="scientific">Silurus meridionalis</name>
    <name type="common">Southern catfish</name>
    <name type="synonym">Silurus soldatovi meridionalis</name>
    <dbReference type="NCBI Taxonomy" id="175797"/>
    <lineage>
        <taxon>Eukaryota</taxon>
        <taxon>Metazoa</taxon>
        <taxon>Chordata</taxon>
        <taxon>Craniata</taxon>
        <taxon>Vertebrata</taxon>
        <taxon>Euteleostomi</taxon>
        <taxon>Actinopterygii</taxon>
        <taxon>Neopterygii</taxon>
        <taxon>Teleostei</taxon>
        <taxon>Ostariophysi</taxon>
        <taxon>Siluriformes</taxon>
        <taxon>Siluridae</taxon>
        <taxon>Silurus</taxon>
    </lineage>
</organism>
<sequence length="366" mass="40119">MPSPIPVTRLLPRDFGLELGVCSSPLTKQSGDTTLRVPVIAFHGKLACRLWSSVIHWRELRDLEPIGSGGFGLVSKATYLGETVAMKRVRCAKNKLASRQSFWAELNAAHLRHENLVRVIAASTQSNADDGVIGTIIMEYAGDLNLQQLIYSAAEPLRRESCVRHATDVARALRHLHAHGVVHLDLKPANVLVSHAGVCKLADFGCSLKLEIARDRDATPRRMEIGGTYTHRAPELLRGEEVTPARTSTRSASHCGSCSHVSRPMKESDSTFCTPWSLSTCAQISTSRCSTRPAQLRTSSVGAGARNRTKDRVQSSCLQSSQSSTMILINLQNLLHYLKTNTLPWYTALTHGMSKENDKESTGRGD</sequence>
<evidence type="ECO:0000256" key="10">
    <source>
        <dbReference type="RuleBase" id="RU000304"/>
    </source>
</evidence>
<comment type="catalytic activity">
    <reaction evidence="7">
        <text>L-threonyl-[protein] + ATP = O-phospho-L-threonyl-[protein] + ADP + H(+)</text>
        <dbReference type="Rhea" id="RHEA:46608"/>
        <dbReference type="Rhea" id="RHEA-COMP:11060"/>
        <dbReference type="Rhea" id="RHEA-COMP:11605"/>
        <dbReference type="ChEBI" id="CHEBI:15378"/>
        <dbReference type="ChEBI" id="CHEBI:30013"/>
        <dbReference type="ChEBI" id="CHEBI:30616"/>
        <dbReference type="ChEBI" id="CHEBI:61977"/>
        <dbReference type="ChEBI" id="CHEBI:456216"/>
        <dbReference type="EC" id="2.7.11.1"/>
    </reaction>
</comment>
<dbReference type="SUPFAM" id="SSF56112">
    <property type="entry name" value="Protein kinase-like (PK-like)"/>
    <property type="match status" value="1"/>
</dbReference>
<dbReference type="PROSITE" id="PS50011">
    <property type="entry name" value="PROTEIN_KINASE_DOM"/>
    <property type="match status" value="1"/>
</dbReference>
<dbReference type="InterPro" id="IPR051681">
    <property type="entry name" value="Ser/Thr_Kinases-Pseudokinases"/>
</dbReference>
<dbReference type="InterPro" id="IPR000719">
    <property type="entry name" value="Prot_kinase_dom"/>
</dbReference>
<evidence type="ECO:0000256" key="4">
    <source>
        <dbReference type="ARBA" id="ARBA00022741"/>
    </source>
</evidence>
<dbReference type="InterPro" id="IPR017441">
    <property type="entry name" value="Protein_kinase_ATP_BS"/>
</dbReference>
<comment type="similarity">
    <text evidence="10">Belongs to the protein kinase superfamily.</text>
</comment>
<dbReference type="PANTHER" id="PTHR44329">
    <property type="entry name" value="SERINE/THREONINE-PROTEIN KINASE TNNI3K-RELATED"/>
    <property type="match status" value="1"/>
</dbReference>